<dbReference type="GeneID" id="30154087"/>
<dbReference type="AlphaFoldDB" id="A0A1E3HXT8"/>
<accession>A0A1E3HXT8</accession>
<feature type="region of interest" description="Disordered" evidence="1">
    <location>
        <begin position="1"/>
        <end position="57"/>
    </location>
</feature>
<evidence type="ECO:0000313" key="3">
    <source>
        <dbReference type="Proteomes" id="UP000094065"/>
    </source>
</evidence>
<evidence type="ECO:0000313" key="2">
    <source>
        <dbReference type="EMBL" id="ODN80586.1"/>
    </source>
</evidence>
<dbReference type="EMBL" id="AWGJ01000004">
    <property type="protein sequence ID" value="ODN80586.1"/>
    <property type="molecule type" value="Genomic_DNA"/>
</dbReference>
<dbReference type="OrthoDB" id="10279165at2759"/>
<name>A0A1E3HXT8_9TREE</name>
<feature type="compositionally biased region" description="Basic residues" evidence="1">
    <location>
        <begin position="9"/>
        <end position="19"/>
    </location>
</feature>
<gene>
    <name evidence="2" type="ORF">L202_02778</name>
</gene>
<feature type="compositionally biased region" description="Polar residues" evidence="1">
    <location>
        <begin position="29"/>
        <end position="39"/>
    </location>
</feature>
<sequence length="269" mass="31229">MPGILPRTRPPKSAKKRPKLTKDQGEYPASTNISPQSGQAPFKQSRHKPLPPIPPETKFTSQTAEGWHAFKWELERHDVYLTYIIEQMHKVPDRTSNEYKARVDGVRKLRRDVFELGESGRHALVGSKAIIGLAERTLMVVRNMYQRTVKMTPNVDGTPISPPVLKLITDLSNECKKTSLPITISNTMTLRRNMEQRYLDTIEKRIFHMNTILAYIVHKLKLRDKMIYQPDQWPVEAVITWREEIHEAKMSQRVSKAQQNPRREQCLVQ</sequence>
<keyword evidence="3" id="KW-1185">Reference proteome</keyword>
<reference evidence="2 3" key="1">
    <citation type="submission" date="2016-06" db="EMBL/GenBank/DDBJ databases">
        <title>Evolution of pathogenesis and genome organization in the Tremellales.</title>
        <authorList>
            <person name="Cuomo C."/>
            <person name="Litvintseva A."/>
            <person name="Heitman J."/>
            <person name="Chen Y."/>
            <person name="Sun S."/>
            <person name="Springer D."/>
            <person name="Dromer F."/>
            <person name="Young S."/>
            <person name="Zeng Q."/>
            <person name="Chapman S."/>
            <person name="Gujja S."/>
            <person name="Saif S."/>
            <person name="Birren B."/>
        </authorList>
    </citation>
    <scope>NUCLEOTIDE SEQUENCE [LARGE SCALE GENOMIC DNA]</scope>
    <source>
        <strain evidence="2 3">CBS 6039</strain>
    </source>
</reference>
<evidence type="ECO:0000256" key="1">
    <source>
        <dbReference type="SAM" id="MobiDB-lite"/>
    </source>
</evidence>
<organism evidence="2 3">
    <name type="scientific">Cryptococcus amylolentus CBS 6039</name>
    <dbReference type="NCBI Taxonomy" id="1295533"/>
    <lineage>
        <taxon>Eukaryota</taxon>
        <taxon>Fungi</taxon>
        <taxon>Dikarya</taxon>
        <taxon>Basidiomycota</taxon>
        <taxon>Agaricomycotina</taxon>
        <taxon>Tremellomycetes</taxon>
        <taxon>Tremellales</taxon>
        <taxon>Cryptococcaceae</taxon>
        <taxon>Cryptococcus</taxon>
    </lineage>
</organism>
<protein>
    <submittedName>
        <fullName evidence="2">Uncharacterized protein</fullName>
    </submittedName>
</protein>
<dbReference type="RefSeq" id="XP_018995152.1">
    <property type="nucleotide sequence ID" value="XM_019136483.1"/>
</dbReference>
<dbReference type="Proteomes" id="UP000094065">
    <property type="component" value="Unassembled WGS sequence"/>
</dbReference>
<proteinExistence type="predicted"/>
<comment type="caution">
    <text evidence="2">The sequence shown here is derived from an EMBL/GenBank/DDBJ whole genome shotgun (WGS) entry which is preliminary data.</text>
</comment>